<dbReference type="SUPFAM" id="SSF52540">
    <property type="entry name" value="P-loop containing nucleoside triphosphate hydrolases"/>
    <property type="match status" value="1"/>
</dbReference>
<gene>
    <name evidence="2" type="ordered locus">Ferp_1656</name>
</gene>
<sequence>MAIYYLDDGLKEAFRLAKRKEKWALLESQKKATELMKKTVDGELSLAAVQGPPGTGKTSVVEAFAKEELPDFVTQSENELILYIAPTNHLVYEAFKRISAQLIKKGFDIQSLLSVVRVYGSKIKPMKEKEVIIGDKKLERDDLNRLVSNVDNNVRIIFATEFQRVSSRLEVEPKRIHIVADEASKSPYFRVFLPLAEKIAKNPEEYYPYTLLVLGDPQQAITVPEEFTIMDVPLLMKLTERVLKENDLKKDCWVMLDTTFRLPRPSEDPISHGFYRGKLHAHYTSRERLEIIKDSILDNISRITSALDKAGVRATSLDVKKIVDGIEEAITSNIPIVVVKTRPFKSGDTYDEERVKKAFIISSIFQLASHFSGYSFSVTTTAPYCDIVDSIAFKFHRRFHNFGSIRAPRAVTVQSLIGGESDVIVAPLGKEWLPSEIRYHPSEEFTTIYAREPELLNVQMSRHRSLMVVIGNTDRLMNQRERRIQRTVERLEELEGKGTLIIS</sequence>
<evidence type="ECO:0000313" key="2">
    <source>
        <dbReference type="EMBL" id="ADC65803.1"/>
    </source>
</evidence>
<proteinExistence type="predicted"/>
<dbReference type="OrthoDB" id="21324at2157"/>
<dbReference type="eggNOG" id="arCOG00806">
    <property type="taxonomic scope" value="Archaea"/>
</dbReference>
<dbReference type="Gene3D" id="3.40.50.300">
    <property type="entry name" value="P-loop containing nucleotide triphosphate hydrolases"/>
    <property type="match status" value="2"/>
</dbReference>
<dbReference type="Proteomes" id="UP000002613">
    <property type="component" value="Chromosome"/>
</dbReference>
<dbReference type="InterPro" id="IPR050534">
    <property type="entry name" value="Coronavir_polyprotein_1ab"/>
</dbReference>
<organism evidence="2 3">
    <name type="scientific">Ferroglobus placidus (strain DSM 10642 / AEDII12DO)</name>
    <dbReference type="NCBI Taxonomy" id="589924"/>
    <lineage>
        <taxon>Archaea</taxon>
        <taxon>Methanobacteriati</taxon>
        <taxon>Methanobacteriota</taxon>
        <taxon>Archaeoglobi</taxon>
        <taxon>Archaeoglobales</taxon>
        <taxon>Archaeoglobaceae</taxon>
        <taxon>Ferroglobus</taxon>
    </lineage>
</organism>
<name>D3RZ90_FERPA</name>
<reference evidence="2 3" key="2">
    <citation type="journal article" date="2011" name="Stand. Genomic Sci.">
        <title>Complete genome sequence of Ferroglobus placidus AEDII12DO.</title>
        <authorList>
            <person name="Anderson I."/>
            <person name="Risso C."/>
            <person name="Holmes D."/>
            <person name="Lucas S."/>
            <person name="Copeland A."/>
            <person name="Lapidus A."/>
            <person name="Cheng J.F."/>
            <person name="Bruce D."/>
            <person name="Goodwin L."/>
            <person name="Pitluck S."/>
            <person name="Saunders E."/>
            <person name="Brettin T."/>
            <person name="Detter J.C."/>
            <person name="Han C."/>
            <person name="Tapia R."/>
            <person name="Larimer F."/>
            <person name="Land M."/>
            <person name="Hauser L."/>
            <person name="Woyke T."/>
            <person name="Lovley D."/>
            <person name="Kyrpides N."/>
            <person name="Ivanova N."/>
        </authorList>
    </citation>
    <scope>NUCLEOTIDE SEQUENCE [LARGE SCALE GENOMIC DNA]</scope>
    <source>
        <strain evidence="3">DSM 10642 / AEDII12DO</strain>
    </source>
</reference>
<dbReference type="EMBL" id="CP001899">
    <property type="protein sequence ID" value="ADC65803.1"/>
    <property type="molecule type" value="Genomic_DNA"/>
</dbReference>
<accession>D3RZ90</accession>
<dbReference type="HOGENOM" id="CLU_507748_0_0_2"/>
<reference evidence="3" key="1">
    <citation type="submission" date="2010-02" db="EMBL/GenBank/DDBJ databases">
        <title>Complete sequence of Ferroglobus placidus DSM 10642.</title>
        <authorList>
            <consortium name="US DOE Joint Genome Institute"/>
            <person name="Lucas S."/>
            <person name="Copeland A."/>
            <person name="Lapidus A."/>
            <person name="Cheng J.-F."/>
            <person name="Bruce D."/>
            <person name="Goodwin L."/>
            <person name="Pitluck S."/>
            <person name="Saunders E."/>
            <person name="Brettin T."/>
            <person name="Detter J.C."/>
            <person name="Han C."/>
            <person name="Tapia R."/>
            <person name="Larimer F."/>
            <person name="Land M."/>
            <person name="Hauser L."/>
            <person name="Kyrpides N."/>
            <person name="Ivanova N."/>
            <person name="Holmes D."/>
            <person name="Lovley D."/>
            <person name="Kyrpides N."/>
            <person name="Anderson I.J."/>
            <person name="Woyke T."/>
        </authorList>
    </citation>
    <scope>NUCLEOTIDE SEQUENCE [LARGE SCALE GENOMIC DNA]</scope>
    <source>
        <strain evidence="3">DSM 10642 / AEDII12DO</strain>
    </source>
</reference>
<evidence type="ECO:0000313" key="3">
    <source>
        <dbReference type="Proteomes" id="UP000002613"/>
    </source>
</evidence>
<dbReference type="RefSeq" id="WP_012966143.1">
    <property type="nucleotide sequence ID" value="NC_013849.1"/>
</dbReference>
<feature type="domain" description="DNA2/NAM7 helicase helicase" evidence="1">
    <location>
        <begin position="27"/>
        <end position="124"/>
    </location>
</feature>
<dbReference type="GO" id="GO:0043139">
    <property type="term" value="F:5'-3' DNA helicase activity"/>
    <property type="evidence" value="ECO:0007669"/>
    <property type="project" value="TreeGrafter"/>
</dbReference>
<dbReference type="InterPro" id="IPR027417">
    <property type="entry name" value="P-loop_NTPase"/>
</dbReference>
<dbReference type="STRING" id="589924.Ferp_1656"/>
<dbReference type="AlphaFoldDB" id="D3RZ90"/>
<keyword evidence="3" id="KW-1185">Reference proteome</keyword>
<dbReference type="PANTHER" id="PTHR43788">
    <property type="entry name" value="DNA2/NAM7 HELICASE FAMILY MEMBER"/>
    <property type="match status" value="1"/>
</dbReference>
<protein>
    <recommendedName>
        <fullName evidence="1">DNA2/NAM7 helicase helicase domain-containing protein</fullName>
    </recommendedName>
</protein>
<dbReference type="PANTHER" id="PTHR43788:SF8">
    <property type="entry name" value="DNA-BINDING PROTEIN SMUBP-2"/>
    <property type="match status" value="1"/>
</dbReference>
<evidence type="ECO:0000259" key="1">
    <source>
        <dbReference type="Pfam" id="PF13086"/>
    </source>
</evidence>
<dbReference type="InterPro" id="IPR041677">
    <property type="entry name" value="DNA2/NAM7_AAA_11"/>
</dbReference>
<dbReference type="Pfam" id="PF13086">
    <property type="entry name" value="AAA_11"/>
    <property type="match status" value="1"/>
</dbReference>
<dbReference type="KEGG" id="fpl:Ferp_1656"/>
<dbReference type="GeneID" id="8779180"/>
<dbReference type="PaxDb" id="589924-Ferp_1656"/>